<dbReference type="SUPFAM" id="SSF53474">
    <property type="entry name" value="alpha/beta-Hydrolases"/>
    <property type="match status" value="1"/>
</dbReference>
<dbReference type="Pfam" id="PF05277">
    <property type="entry name" value="DUF726"/>
    <property type="match status" value="1"/>
</dbReference>
<sequence>MDTCLSLITSVILVGSVSSSLSNQSTPVSQVEAPLVILRQRIKDVTKFSFADLVASILRFDFLDADKATNDCFCNDVFEMVLGALAMPDRTNKSLRCHLKGEGATDDLISFITLIKEDPYLAENGILPLVGAVLLVFLEKGNYDARCRVFLRHLCSLLAVCFDNFEEFEDSMAEWTLNEDYVESDTKFRGSVKARAMKKRAKKIKRYALIGAASGIGGVLIGLTGGLAAPLVAAGAGVIIGTGAAAGIATTAGAATLGSLFGVAGAGLAGYKMKKRIGAIEEFTIETLTEGQSLHCVLVVSGWIEHSGEDAFQYQWRRLAMSREQYTLRYESKYLVELGRAIDYFMSIAVSVAVQKTLMETALAGLLTAIAWPVAILSAASVLDNPWNVCVSRAAEVGEHLAEVLLSRAHGVRPISLIGFSLGARVLFHCLMAMSKRSDSFGIVEDVVLLGAPVTASAKQWRQMCSVVSGRIINGYCETDWLLRFLYRTMSVQITIAGTSAVDNRTEKKIVNFNLSHIIKGHLDYSKKLTEVLEVIGVKTKERHHGE</sequence>
<comment type="similarity">
    <text evidence="2">Belongs to the TMCO4 family.</text>
</comment>
<dbReference type="STRING" id="51028.A0A0N4VCB6"/>
<dbReference type="AlphaFoldDB" id="A0A0N4VCB6"/>
<evidence type="ECO:0000256" key="3">
    <source>
        <dbReference type="ARBA" id="ARBA00022692"/>
    </source>
</evidence>
<keyword evidence="4 6" id="KW-1133">Transmembrane helix</keyword>
<evidence type="ECO:0000256" key="2">
    <source>
        <dbReference type="ARBA" id="ARBA00009824"/>
    </source>
</evidence>
<evidence type="ECO:0000256" key="7">
    <source>
        <dbReference type="SAM" id="SignalP"/>
    </source>
</evidence>
<keyword evidence="7" id="KW-0732">Signal</keyword>
<feature type="transmembrane region" description="Helical" evidence="6">
    <location>
        <begin position="246"/>
        <end position="271"/>
    </location>
</feature>
<keyword evidence="9" id="KW-1185">Reference proteome</keyword>
<dbReference type="PANTHER" id="PTHR17920:SF3">
    <property type="entry name" value="TRANSMEMBRANE AND COILED-COIL DOMAIN-CONTAINING PROTEIN 4"/>
    <property type="match status" value="1"/>
</dbReference>
<feature type="chain" id="PRO_5043122801" evidence="7">
    <location>
        <begin position="20"/>
        <end position="547"/>
    </location>
</feature>
<dbReference type="GO" id="GO:0016020">
    <property type="term" value="C:membrane"/>
    <property type="evidence" value="ECO:0007669"/>
    <property type="project" value="UniProtKB-SubCell"/>
</dbReference>
<gene>
    <name evidence="8" type="ORF">EVEC_LOCUS7689</name>
</gene>
<dbReference type="Proteomes" id="UP000274131">
    <property type="component" value="Unassembled WGS sequence"/>
</dbReference>
<dbReference type="OrthoDB" id="277931at2759"/>
<evidence type="ECO:0000256" key="6">
    <source>
        <dbReference type="SAM" id="Phobius"/>
    </source>
</evidence>
<reference evidence="10" key="1">
    <citation type="submission" date="2017-02" db="UniProtKB">
        <authorList>
            <consortium name="WormBaseParasite"/>
        </authorList>
    </citation>
    <scope>IDENTIFICATION</scope>
</reference>
<evidence type="ECO:0000256" key="4">
    <source>
        <dbReference type="ARBA" id="ARBA00022989"/>
    </source>
</evidence>
<dbReference type="EMBL" id="UXUI01009044">
    <property type="protein sequence ID" value="VDD92938.1"/>
    <property type="molecule type" value="Genomic_DNA"/>
</dbReference>
<evidence type="ECO:0000313" key="8">
    <source>
        <dbReference type="EMBL" id="VDD92938.1"/>
    </source>
</evidence>
<comment type="subcellular location">
    <subcellularLocation>
        <location evidence="1">Membrane</location>
        <topology evidence="1">Multi-pass membrane protein</topology>
    </subcellularLocation>
</comment>
<name>A0A0N4VCB6_ENTVE</name>
<dbReference type="PANTHER" id="PTHR17920">
    <property type="entry name" value="TRANSMEMBRANE AND COILED-COIL DOMAIN-CONTAINING PROTEIN 4 TMCO4"/>
    <property type="match status" value="1"/>
</dbReference>
<proteinExistence type="inferred from homology"/>
<keyword evidence="5 6" id="KW-0472">Membrane</keyword>
<feature type="transmembrane region" description="Helical" evidence="6">
    <location>
        <begin position="207"/>
        <end position="240"/>
    </location>
</feature>
<evidence type="ECO:0000313" key="9">
    <source>
        <dbReference type="Proteomes" id="UP000274131"/>
    </source>
</evidence>
<protein>
    <submittedName>
        <fullName evidence="10">Transmembrane and coiled-coil domain-containing protein 4</fullName>
    </submittedName>
</protein>
<dbReference type="WBParaSite" id="EVEC_0000820501-mRNA-1">
    <property type="protein sequence ID" value="EVEC_0000820501-mRNA-1"/>
    <property type="gene ID" value="EVEC_0000820501"/>
</dbReference>
<evidence type="ECO:0000256" key="1">
    <source>
        <dbReference type="ARBA" id="ARBA00004141"/>
    </source>
</evidence>
<accession>A0A0N4VCB6</accession>
<feature type="transmembrane region" description="Helical" evidence="6">
    <location>
        <begin position="363"/>
        <end position="383"/>
    </location>
</feature>
<dbReference type="InterPro" id="IPR007941">
    <property type="entry name" value="DUF726"/>
</dbReference>
<keyword evidence="3 6" id="KW-0812">Transmembrane</keyword>
<reference evidence="8 9" key="2">
    <citation type="submission" date="2018-10" db="EMBL/GenBank/DDBJ databases">
        <authorList>
            <consortium name="Pathogen Informatics"/>
        </authorList>
    </citation>
    <scope>NUCLEOTIDE SEQUENCE [LARGE SCALE GENOMIC DNA]</scope>
</reference>
<evidence type="ECO:0000256" key="5">
    <source>
        <dbReference type="ARBA" id="ARBA00023136"/>
    </source>
</evidence>
<feature type="transmembrane region" description="Helical" evidence="6">
    <location>
        <begin position="120"/>
        <end position="138"/>
    </location>
</feature>
<dbReference type="InterPro" id="IPR029058">
    <property type="entry name" value="AB_hydrolase_fold"/>
</dbReference>
<organism evidence="10">
    <name type="scientific">Enterobius vermicularis</name>
    <name type="common">Human pinworm</name>
    <dbReference type="NCBI Taxonomy" id="51028"/>
    <lineage>
        <taxon>Eukaryota</taxon>
        <taxon>Metazoa</taxon>
        <taxon>Ecdysozoa</taxon>
        <taxon>Nematoda</taxon>
        <taxon>Chromadorea</taxon>
        <taxon>Rhabditida</taxon>
        <taxon>Spirurina</taxon>
        <taxon>Oxyuridomorpha</taxon>
        <taxon>Oxyuroidea</taxon>
        <taxon>Oxyuridae</taxon>
        <taxon>Enterobius</taxon>
    </lineage>
</organism>
<evidence type="ECO:0000313" key="10">
    <source>
        <dbReference type="WBParaSite" id="EVEC_0000820501-mRNA-1"/>
    </source>
</evidence>
<feature type="signal peptide" evidence="7">
    <location>
        <begin position="1"/>
        <end position="19"/>
    </location>
</feature>